<evidence type="ECO:0000256" key="1">
    <source>
        <dbReference type="ARBA" id="ARBA00005947"/>
    </source>
</evidence>
<dbReference type="Gene3D" id="3.40.800.20">
    <property type="entry name" value="Histone deacetylase domain"/>
    <property type="match status" value="1"/>
</dbReference>
<accession>A0A327PRX9</accession>
<keyword evidence="5" id="KW-1185">Reference proteome</keyword>
<dbReference type="GO" id="GO:0040029">
    <property type="term" value="P:epigenetic regulation of gene expression"/>
    <property type="evidence" value="ECO:0007669"/>
    <property type="project" value="TreeGrafter"/>
</dbReference>
<dbReference type="AlphaFoldDB" id="A0A327PRX9"/>
<dbReference type="GO" id="GO:0016787">
    <property type="term" value="F:hydrolase activity"/>
    <property type="evidence" value="ECO:0007669"/>
    <property type="project" value="UniProtKB-KW"/>
</dbReference>
<evidence type="ECO:0000313" key="4">
    <source>
        <dbReference type="EMBL" id="RAI93902.1"/>
    </source>
</evidence>
<comment type="caution">
    <text evidence="4">The sequence shown here is derived from an EMBL/GenBank/DDBJ whole genome shotgun (WGS) entry which is preliminary data.</text>
</comment>
<dbReference type="GO" id="GO:0004407">
    <property type="term" value="F:histone deacetylase activity"/>
    <property type="evidence" value="ECO:0007669"/>
    <property type="project" value="InterPro"/>
</dbReference>
<reference evidence="4 5" key="1">
    <citation type="submission" date="2018-06" db="EMBL/GenBank/DDBJ databases">
        <title>Genomic Encyclopedia of Archaeal and Bacterial Type Strains, Phase II (KMG-II): from individual species to whole genera.</title>
        <authorList>
            <person name="Goeker M."/>
        </authorList>
    </citation>
    <scope>NUCLEOTIDE SEQUENCE [LARGE SCALE GENOMIC DNA]</scope>
    <source>
        <strain evidence="4 5">DSM 23446</strain>
    </source>
</reference>
<comment type="similarity">
    <text evidence="1">Belongs to the histone deacetylase family.</text>
</comment>
<dbReference type="Proteomes" id="UP000249610">
    <property type="component" value="Unassembled WGS sequence"/>
</dbReference>
<dbReference type="EMBL" id="QLLK01000002">
    <property type="protein sequence ID" value="RAI93902.1"/>
    <property type="molecule type" value="Genomic_DNA"/>
</dbReference>
<dbReference type="InterPro" id="IPR037138">
    <property type="entry name" value="His_deacetylse_dom_sf"/>
</dbReference>
<dbReference type="PANTHER" id="PTHR10625">
    <property type="entry name" value="HISTONE DEACETYLASE HDAC1-RELATED"/>
    <property type="match status" value="1"/>
</dbReference>
<dbReference type="CDD" id="cd09993">
    <property type="entry name" value="HDAC_classIV"/>
    <property type="match status" value="1"/>
</dbReference>
<sequence>MIPKRFFMLKIAYSSIYKHPLPEGHRFPMEKYELLPGQLLHEGIVQEDNFFEPKPIDEKWILNTHTQEYWNKLQYLGLTKSEVRATGFPLSKELVLREITILNGSVQAAEYAIQYGIAMNIAGGTHHAYADKGEGFCLLNDIGVTANYLIENQLSKNVLVIDLDVHQGNGTASLFAENPNVFTFSMHGAKNYPMRKEVSDLDCAIPDGTNDVEYLRILEAQLNRILKDFSPDFIIYQSGVDVLETDKLGRLALTVDGVKRRDALVLNLAKSLRSPIMCCMGGGYSSKISQIVDAHTQVYRLAQDIYF</sequence>
<feature type="domain" description="Histone deacetylase" evidence="3">
    <location>
        <begin position="25"/>
        <end position="297"/>
    </location>
</feature>
<evidence type="ECO:0000256" key="2">
    <source>
        <dbReference type="ARBA" id="ARBA00022801"/>
    </source>
</evidence>
<dbReference type="InterPro" id="IPR044150">
    <property type="entry name" value="HDAC_classIV"/>
</dbReference>
<organism evidence="4 5">
    <name type="scientific">Algoriphagus yeomjeoni</name>
    <dbReference type="NCBI Taxonomy" id="291403"/>
    <lineage>
        <taxon>Bacteria</taxon>
        <taxon>Pseudomonadati</taxon>
        <taxon>Bacteroidota</taxon>
        <taxon>Cytophagia</taxon>
        <taxon>Cytophagales</taxon>
        <taxon>Cyclobacteriaceae</taxon>
        <taxon>Algoriphagus</taxon>
    </lineage>
</organism>
<gene>
    <name evidence="4" type="ORF">LV83_00808</name>
</gene>
<protein>
    <submittedName>
        <fullName evidence="4">Acetoin utilization deacetylase AcuC-like enzyme</fullName>
    </submittedName>
</protein>
<evidence type="ECO:0000259" key="3">
    <source>
        <dbReference type="Pfam" id="PF00850"/>
    </source>
</evidence>
<dbReference type="SUPFAM" id="SSF52768">
    <property type="entry name" value="Arginase/deacetylase"/>
    <property type="match status" value="1"/>
</dbReference>
<keyword evidence="2" id="KW-0378">Hydrolase</keyword>
<evidence type="ECO:0000313" key="5">
    <source>
        <dbReference type="Proteomes" id="UP000249610"/>
    </source>
</evidence>
<dbReference type="InterPro" id="IPR023801">
    <property type="entry name" value="His_deacetylse_dom"/>
</dbReference>
<dbReference type="InterPro" id="IPR000286">
    <property type="entry name" value="HDACs"/>
</dbReference>
<dbReference type="Pfam" id="PF00850">
    <property type="entry name" value="Hist_deacetyl"/>
    <property type="match status" value="1"/>
</dbReference>
<dbReference type="PANTHER" id="PTHR10625:SF19">
    <property type="entry name" value="HISTONE DEACETYLASE 12"/>
    <property type="match status" value="1"/>
</dbReference>
<dbReference type="InterPro" id="IPR023696">
    <property type="entry name" value="Ureohydrolase_dom_sf"/>
</dbReference>
<dbReference type="PRINTS" id="PR01270">
    <property type="entry name" value="HDASUPER"/>
</dbReference>
<name>A0A327PRX9_9BACT</name>
<proteinExistence type="inferred from homology"/>